<keyword evidence="5" id="KW-0175">Coiled coil</keyword>
<name>A0A4R8VDW9_9MICO</name>
<dbReference type="CDD" id="cd18011">
    <property type="entry name" value="DEXDc_RapA"/>
    <property type="match status" value="1"/>
</dbReference>
<dbReference type="AlphaFoldDB" id="A0A4R8VDW9"/>
<evidence type="ECO:0008006" key="8">
    <source>
        <dbReference type="Google" id="ProtNLM"/>
    </source>
</evidence>
<evidence type="ECO:0000256" key="5">
    <source>
        <dbReference type="SAM" id="Coils"/>
    </source>
</evidence>
<sequence>MIQFGYHPLFDDLDVALGKSEFARAIVVDEAVGGLYDSVESVRVATVNETGLPAGVYWFIGIVEPLLMQVGAGPTGTSDELTVAAWDDSLEHPLAEAFRWAEHLWDTGRGIPEPRLAVGDRAITVPGGADVEVRARTFDANSWSYQVRGDGGLRNELEHKLAAIEASDQPDEWVLGERSSAARFGATLTRTKLRGRFADTIYSFRATRTVFRPYQFKPVLKLLQSGQARILIADEVGLGKTIEAGLIWTELEARHDVDRVLVVCPSGLIDKWRDEMQERFGFDLTHLNQDELKRFLEQHREGRLPKRKAYVVSLETLRTWKALEELEDNPPVFDLVIVDEAHSMRNTDTKSYQVGTQLSEWTIGSNMVFLTATPINLRETDLLHLLGLLEPADFDTIEDLEARLKPNEVLNKIGKMLSRQDVHRADFDKVLSDLRGLVFEKAITIRPEFAELKDILSRAPLAPTDVAAARRLIAELNMLSTTVTRTRRVEIDEKKPIRDAEPGIEVVWNRAESAFYEEYLTWCQRRADLANTPMYFSMQMPIRLASTSVHLAAREVLRSDPEVWEGDVDQERKSSWVDPHPDLVAAAKRVLETPDTKIDKLGEVLKDLHGLGRQALLFTWSKATLRQLRDKFADNYRIAVLNGDVRREQRRKIMKDFRAGAYDFVFANRVASEGLDFEFCSAVINYDLPWNPMEIEQRIGRIDRIGQQSEKILIRNFYNNEAIDSRIMFRVLQRIQIFERSIGELEPIIGQHMDVLRAAMDFSLTPAQQEEKALQYVTAIEAQRAGLREVAESAAGLIISGDVEVAGLEEELIASGRYFGQEELAHLLDDWARTDGADNVRWSDDGKSIELQGNTAMAARVVELTQLGRRTRTETGSLISDLQTHVPIQLSLDQELARTSGIDLVAATHPLVIAATEVPGHRHARFASVCVRATEEVPVGNYLVVLAHAEHASRGGDEIWGAAVDMNGTPKGEFPADAVLAALARGALKEGRVVNAPELPRLAKRAKRELEQRHREVQDRRDIEEGALTEARKIILADQHERRMKGIRRRMQTLLERDRGHKVLRMVDAQKRRQQERYENLVAELETRKPQSVALRYLAVCALEVTP</sequence>
<dbReference type="Pfam" id="PF00176">
    <property type="entry name" value="SNF2-rel_dom"/>
    <property type="match status" value="1"/>
</dbReference>
<evidence type="ECO:0000256" key="4">
    <source>
        <dbReference type="ARBA" id="ARBA00022840"/>
    </source>
</evidence>
<evidence type="ECO:0000313" key="6">
    <source>
        <dbReference type="EMBL" id="TFB80037.1"/>
    </source>
</evidence>
<dbReference type="Proteomes" id="UP000298488">
    <property type="component" value="Unassembled WGS sequence"/>
</dbReference>
<keyword evidence="7" id="KW-1185">Reference proteome</keyword>
<dbReference type="OrthoDB" id="9814088at2"/>
<dbReference type="InterPro" id="IPR027417">
    <property type="entry name" value="P-loop_NTPase"/>
</dbReference>
<dbReference type="InterPro" id="IPR000330">
    <property type="entry name" value="SNF2_N"/>
</dbReference>
<keyword evidence="1" id="KW-0547">Nucleotide-binding</keyword>
<dbReference type="Gene3D" id="3.40.50.10810">
    <property type="entry name" value="Tandem AAA-ATPase domain"/>
    <property type="match status" value="1"/>
</dbReference>
<evidence type="ECO:0000256" key="3">
    <source>
        <dbReference type="ARBA" id="ARBA00022806"/>
    </source>
</evidence>
<keyword evidence="2" id="KW-0378">Hydrolase</keyword>
<gene>
    <name evidence="6" type="ORF">E3N84_08260</name>
</gene>
<dbReference type="InterPro" id="IPR057342">
    <property type="entry name" value="DEXDc_RapA"/>
</dbReference>
<evidence type="ECO:0000256" key="2">
    <source>
        <dbReference type="ARBA" id="ARBA00022801"/>
    </source>
</evidence>
<feature type="coiled-coil region" evidence="5">
    <location>
        <begin position="1007"/>
        <end position="1088"/>
    </location>
</feature>
<dbReference type="SMART" id="SM00490">
    <property type="entry name" value="HELICc"/>
    <property type="match status" value="1"/>
</dbReference>
<dbReference type="CDD" id="cd18793">
    <property type="entry name" value="SF2_C_SNF"/>
    <property type="match status" value="1"/>
</dbReference>
<dbReference type="GO" id="GO:0005524">
    <property type="term" value="F:ATP binding"/>
    <property type="evidence" value="ECO:0007669"/>
    <property type="project" value="UniProtKB-KW"/>
</dbReference>
<keyword evidence="4" id="KW-0067">ATP-binding</keyword>
<dbReference type="GO" id="GO:0016787">
    <property type="term" value="F:hydrolase activity"/>
    <property type="evidence" value="ECO:0007669"/>
    <property type="project" value="UniProtKB-KW"/>
</dbReference>
<dbReference type="PROSITE" id="PS51192">
    <property type="entry name" value="HELICASE_ATP_BIND_1"/>
    <property type="match status" value="1"/>
</dbReference>
<dbReference type="PROSITE" id="PS51194">
    <property type="entry name" value="HELICASE_CTER"/>
    <property type="match status" value="1"/>
</dbReference>
<dbReference type="PANTHER" id="PTHR45766:SF6">
    <property type="entry name" value="SWI_SNF-RELATED MATRIX-ASSOCIATED ACTIN-DEPENDENT REGULATOR OF CHROMATIN SUBFAMILY A-LIKE PROTEIN 1"/>
    <property type="match status" value="1"/>
</dbReference>
<protein>
    <recommendedName>
        <fullName evidence="8">SNF2 family N-terminal domain-containing protein</fullName>
    </recommendedName>
</protein>
<evidence type="ECO:0000256" key="1">
    <source>
        <dbReference type="ARBA" id="ARBA00022741"/>
    </source>
</evidence>
<dbReference type="EMBL" id="SOFI01000003">
    <property type="protein sequence ID" value="TFB80037.1"/>
    <property type="molecule type" value="Genomic_DNA"/>
</dbReference>
<comment type="caution">
    <text evidence="6">The sequence shown here is derived from an EMBL/GenBank/DDBJ whole genome shotgun (WGS) entry which is preliminary data.</text>
</comment>
<dbReference type="InterPro" id="IPR038718">
    <property type="entry name" value="SNF2-like_sf"/>
</dbReference>
<dbReference type="RefSeq" id="WP_104095902.1">
    <property type="nucleotide sequence ID" value="NZ_JACHBP010000001.1"/>
</dbReference>
<accession>A0A4R8VDW9</accession>
<organism evidence="6 7">
    <name type="scientific">Terrimesophilobacter mesophilus</name>
    <dbReference type="NCBI Taxonomy" id="433647"/>
    <lineage>
        <taxon>Bacteria</taxon>
        <taxon>Bacillati</taxon>
        <taxon>Actinomycetota</taxon>
        <taxon>Actinomycetes</taxon>
        <taxon>Micrococcales</taxon>
        <taxon>Microbacteriaceae</taxon>
        <taxon>Terrimesophilobacter</taxon>
    </lineage>
</organism>
<reference evidence="6 7" key="1">
    <citation type="submission" date="2019-03" db="EMBL/GenBank/DDBJ databases">
        <title>Genomics of glacier-inhabiting Cryobacterium strains.</title>
        <authorList>
            <person name="Liu Q."/>
            <person name="Xin Y.-H."/>
        </authorList>
    </citation>
    <scope>NUCLEOTIDE SEQUENCE [LARGE SCALE GENOMIC DNA]</scope>
    <source>
        <strain evidence="6 7">CGMCC 1.10440</strain>
    </source>
</reference>
<dbReference type="InterPro" id="IPR001650">
    <property type="entry name" value="Helicase_C-like"/>
</dbReference>
<dbReference type="Pfam" id="PF00271">
    <property type="entry name" value="Helicase_C"/>
    <property type="match status" value="1"/>
</dbReference>
<dbReference type="GO" id="GO:0004386">
    <property type="term" value="F:helicase activity"/>
    <property type="evidence" value="ECO:0007669"/>
    <property type="project" value="UniProtKB-KW"/>
</dbReference>
<proteinExistence type="predicted"/>
<dbReference type="SMART" id="SM00487">
    <property type="entry name" value="DEXDc"/>
    <property type="match status" value="1"/>
</dbReference>
<dbReference type="InterPro" id="IPR049730">
    <property type="entry name" value="SNF2/RAD54-like_C"/>
</dbReference>
<dbReference type="PANTHER" id="PTHR45766">
    <property type="entry name" value="DNA ANNEALING HELICASE AND ENDONUCLEASE ZRANB3 FAMILY MEMBER"/>
    <property type="match status" value="1"/>
</dbReference>
<evidence type="ECO:0000313" key="7">
    <source>
        <dbReference type="Proteomes" id="UP000298488"/>
    </source>
</evidence>
<dbReference type="SUPFAM" id="SSF52540">
    <property type="entry name" value="P-loop containing nucleoside triphosphate hydrolases"/>
    <property type="match status" value="2"/>
</dbReference>
<keyword evidence="3" id="KW-0347">Helicase</keyword>
<dbReference type="InterPro" id="IPR014001">
    <property type="entry name" value="Helicase_ATP-bd"/>
</dbReference>
<dbReference type="Gene3D" id="3.40.50.300">
    <property type="entry name" value="P-loop containing nucleotide triphosphate hydrolases"/>
    <property type="match status" value="1"/>
</dbReference>